<proteinExistence type="predicted"/>
<dbReference type="OrthoDB" id="10356057at2759"/>
<dbReference type="RefSeq" id="XP_008619408.1">
    <property type="nucleotide sequence ID" value="XM_008621186.1"/>
</dbReference>
<dbReference type="EMBL" id="JH767214">
    <property type="protein sequence ID" value="EQC27122.1"/>
    <property type="molecule type" value="Genomic_DNA"/>
</dbReference>
<reference evidence="1 2" key="1">
    <citation type="submission" date="2012-04" db="EMBL/GenBank/DDBJ databases">
        <title>The Genome Sequence of Saprolegnia declina VS20.</title>
        <authorList>
            <consortium name="The Broad Institute Genome Sequencing Platform"/>
            <person name="Russ C."/>
            <person name="Nusbaum C."/>
            <person name="Tyler B."/>
            <person name="van West P."/>
            <person name="Dieguez-Uribeondo J."/>
            <person name="de Bruijn I."/>
            <person name="Tripathy S."/>
            <person name="Jiang R."/>
            <person name="Young S.K."/>
            <person name="Zeng Q."/>
            <person name="Gargeya S."/>
            <person name="Fitzgerald M."/>
            <person name="Haas B."/>
            <person name="Abouelleil A."/>
            <person name="Alvarado L."/>
            <person name="Arachchi H.M."/>
            <person name="Berlin A."/>
            <person name="Chapman S.B."/>
            <person name="Goldberg J."/>
            <person name="Griggs A."/>
            <person name="Gujja S."/>
            <person name="Hansen M."/>
            <person name="Howarth C."/>
            <person name="Imamovic A."/>
            <person name="Larimer J."/>
            <person name="McCowen C."/>
            <person name="Montmayeur A."/>
            <person name="Murphy C."/>
            <person name="Neiman D."/>
            <person name="Pearson M."/>
            <person name="Priest M."/>
            <person name="Roberts A."/>
            <person name="Saif S."/>
            <person name="Shea T."/>
            <person name="Sisk P."/>
            <person name="Sykes S."/>
            <person name="Wortman J."/>
            <person name="Nusbaum C."/>
            <person name="Birren B."/>
        </authorList>
    </citation>
    <scope>NUCLEOTIDE SEQUENCE [LARGE SCALE GENOMIC DNA]</scope>
    <source>
        <strain evidence="1 2">VS20</strain>
    </source>
</reference>
<protein>
    <submittedName>
        <fullName evidence="1">Uncharacterized protein</fullName>
    </submittedName>
</protein>
<dbReference type="InParanoid" id="T0RC14"/>
<organism evidence="1 2">
    <name type="scientific">Saprolegnia diclina (strain VS20)</name>
    <dbReference type="NCBI Taxonomy" id="1156394"/>
    <lineage>
        <taxon>Eukaryota</taxon>
        <taxon>Sar</taxon>
        <taxon>Stramenopiles</taxon>
        <taxon>Oomycota</taxon>
        <taxon>Saprolegniomycetes</taxon>
        <taxon>Saprolegniales</taxon>
        <taxon>Saprolegniaceae</taxon>
        <taxon>Saprolegnia</taxon>
    </lineage>
</organism>
<sequence length="783" mass="85129">MVRTRAMTQALGVELTDVQRFEAALALVKPRTLDRPRHSFFLAAPVDPKLALPAESDAGSDGHACATQVPGDRISIVNPAWTDVLHGQVRDMIQTMFAPSGSFSLQLAYYYSASRSGPQKPWAPPTQPPGTFGFLCVELPVVPAKTPARCTVWLCGATAGISTRRPWLVYHLVLDDENSNVNAPAVTALLALASRPSPKVHVLCKTITTLSVASGDLHPHDKAMLTALLATQAYDVLLVHLHWTNEADLPRVAAWTLPDGATLCDAVTHHPHYCKIDARLFATGSKPAYGFVFWPTHHRAQIAHLSAIARSLAAASDDDDTIDLFGQPSVEALFEAVMTRLCPESQAFNCRCDDVVAVYAALGNAHRLDWIERFLTLVFQTPMNGDAALMNNMGHLISRDVAVFGWSTMEPILTKLLQRWVKASRYVHIANGCRLVASIAGVAIRPICAPVKAPGISEWVVEAYTLLVDGAAAVDGEDTSLRYFHAIPRDILELSFALDAYVARLPVTHRWFYGHLPNDIVTSIAAMRGPATNFRKVLNRVQYSKVRALAPAVAMAYQQGLDALAAPWVPVVLDAFVPPNDMCWMSVDVLTSLLVVSVVGDRLLEVAGSMVGILHLRIAPAILLLLRDWPALGTPDFIAQCSRLLLVVATSGGDVVTDMAATSHDPVLAYYADGPDAQALSGVSVGVGIALDAFAYLAAFDAVNFAPFLTAWVAAVVQRPDQLRAVLYEVTLRFPTKFPDLDDAFEILATTTLATLPMLSDVDRDQLKALMTREQRRKRQRVA</sequence>
<dbReference type="VEuPathDB" id="FungiDB:SDRG_15023"/>
<gene>
    <name evidence="1" type="ORF">SDRG_15023</name>
</gene>
<name>T0RC14_SAPDV</name>
<evidence type="ECO:0000313" key="2">
    <source>
        <dbReference type="Proteomes" id="UP000030762"/>
    </source>
</evidence>
<dbReference type="GeneID" id="19955750"/>
<dbReference type="OMA" id="PDFIAQC"/>
<evidence type="ECO:0000313" key="1">
    <source>
        <dbReference type="EMBL" id="EQC27122.1"/>
    </source>
</evidence>
<dbReference type="AlphaFoldDB" id="T0RC14"/>
<accession>T0RC14</accession>
<keyword evidence="2" id="KW-1185">Reference proteome</keyword>
<dbReference type="Proteomes" id="UP000030762">
    <property type="component" value="Unassembled WGS sequence"/>
</dbReference>